<dbReference type="OrthoDB" id="66620at2759"/>
<reference evidence="2" key="2">
    <citation type="submission" date="2021-10" db="EMBL/GenBank/DDBJ databases">
        <title>Phylogenomics reveals ancestral predisposition of the termite-cultivated fungus Termitomyces towards a domesticated lifestyle.</title>
        <authorList>
            <person name="Auxier B."/>
            <person name="Grum-Grzhimaylo A."/>
            <person name="Cardenas M.E."/>
            <person name="Lodge J.D."/>
            <person name="Laessoe T."/>
            <person name="Pedersen O."/>
            <person name="Smith M.E."/>
            <person name="Kuyper T.W."/>
            <person name="Franco-Molano E.A."/>
            <person name="Baroni T.J."/>
            <person name="Aanen D.K."/>
        </authorList>
    </citation>
    <scope>NUCLEOTIDE SEQUENCE</scope>
    <source>
        <strain evidence="2">AP01</strain>
        <tissue evidence="2">Mycelium</tissue>
    </source>
</reference>
<proteinExistence type="predicted"/>
<dbReference type="EMBL" id="JABCKV010003908">
    <property type="protein sequence ID" value="KAG5634259.1"/>
    <property type="molecule type" value="Genomic_DNA"/>
</dbReference>
<keyword evidence="3" id="KW-1185">Reference proteome</keyword>
<protein>
    <submittedName>
        <fullName evidence="2">Uncharacterized protein</fullName>
    </submittedName>
</protein>
<evidence type="ECO:0000313" key="3">
    <source>
        <dbReference type="Proteomes" id="UP000775547"/>
    </source>
</evidence>
<reference evidence="2" key="1">
    <citation type="submission" date="2020-07" db="EMBL/GenBank/DDBJ databases">
        <authorList>
            <person name="Nieuwenhuis M."/>
            <person name="Van De Peppel L.J.J."/>
        </authorList>
    </citation>
    <scope>NUCLEOTIDE SEQUENCE</scope>
    <source>
        <strain evidence="2">AP01</strain>
        <tissue evidence="2">Mycelium</tissue>
    </source>
</reference>
<sequence>MDYQKYAFELLANSDLRGLTFRCETQSTGSCICAYPSSTPETCTVSGADVLAYLDIENISYGKWAAILVSVFILFRVSLYFALKLRSQ</sequence>
<dbReference type="AlphaFoldDB" id="A0A9P7K2K5"/>
<evidence type="ECO:0000256" key="1">
    <source>
        <dbReference type="SAM" id="Phobius"/>
    </source>
</evidence>
<gene>
    <name evidence="2" type="ORF">DXG03_006042</name>
</gene>
<evidence type="ECO:0000313" key="2">
    <source>
        <dbReference type="EMBL" id="KAG5634259.1"/>
    </source>
</evidence>
<organism evidence="2 3">
    <name type="scientific">Asterophora parasitica</name>
    <dbReference type="NCBI Taxonomy" id="117018"/>
    <lineage>
        <taxon>Eukaryota</taxon>
        <taxon>Fungi</taxon>
        <taxon>Dikarya</taxon>
        <taxon>Basidiomycota</taxon>
        <taxon>Agaricomycotina</taxon>
        <taxon>Agaricomycetes</taxon>
        <taxon>Agaricomycetidae</taxon>
        <taxon>Agaricales</taxon>
        <taxon>Tricholomatineae</taxon>
        <taxon>Lyophyllaceae</taxon>
        <taxon>Asterophora</taxon>
    </lineage>
</organism>
<dbReference type="Proteomes" id="UP000775547">
    <property type="component" value="Unassembled WGS sequence"/>
</dbReference>
<keyword evidence="1" id="KW-0812">Transmembrane</keyword>
<accession>A0A9P7K2K5</accession>
<name>A0A9P7K2K5_9AGAR</name>
<feature type="transmembrane region" description="Helical" evidence="1">
    <location>
        <begin position="64"/>
        <end position="83"/>
    </location>
</feature>
<keyword evidence="1" id="KW-0472">Membrane</keyword>
<keyword evidence="1" id="KW-1133">Transmembrane helix</keyword>
<comment type="caution">
    <text evidence="2">The sequence shown here is derived from an EMBL/GenBank/DDBJ whole genome shotgun (WGS) entry which is preliminary data.</text>
</comment>